<dbReference type="SUPFAM" id="SSF53756">
    <property type="entry name" value="UDP-Glycosyltransferase/glycogen phosphorylase"/>
    <property type="match status" value="1"/>
</dbReference>
<dbReference type="Pfam" id="PF04230">
    <property type="entry name" value="PS_pyruv_trans"/>
    <property type="match status" value="1"/>
</dbReference>
<keyword evidence="3" id="KW-1185">Reference proteome</keyword>
<dbReference type="PANTHER" id="PTHR36836">
    <property type="entry name" value="COLANIC ACID BIOSYNTHESIS PROTEIN WCAK"/>
    <property type="match status" value="1"/>
</dbReference>
<dbReference type="OrthoDB" id="3199616at2"/>
<evidence type="ECO:0000313" key="2">
    <source>
        <dbReference type="EMBL" id="KAB3533553.1"/>
    </source>
</evidence>
<evidence type="ECO:0000313" key="3">
    <source>
        <dbReference type="Proteomes" id="UP000465601"/>
    </source>
</evidence>
<gene>
    <name evidence="2" type="primary">csaB</name>
    <name evidence="2" type="ORF">F8153_00435</name>
</gene>
<feature type="domain" description="Polysaccharide pyruvyl transferase" evidence="1">
    <location>
        <begin position="14"/>
        <end position="291"/>
    </location>
</feature>
<dbReference type="InterPro" id="IPR019896">
    <property type="entry name" value="Polysacch_pyruvyl_Trfase_CsaB"/>
</dbReference>
<dbReference type="EMBL" id="WBZB01000002">
    <property type="protein sequence ID" value="KAB3533553.1"/>
    <property type="molecule type" value="Genomic_DNA"/>
</dbReference>
<keyword evidence="2" id="KW-0808">Transferase</keyword>
<dbReference type="NCBIfam" id="TIGR03609">
    <property type="entry name" value="S_layer_CsaB"/>
    <property type="match status" value="1"/>
</dbReference>
<dbReference type="InterPro" id="IPR007345">
    <property type="entry name" value="Polysacch_pyruvyl_Trfase"/>
</dbReference>
<organism evidence="2 3">
    <name type="scientific">Alkaliphilus serpentinus</name>
    <dbReference type="NCBI Taxonomy" id="1482731"/>
    <lineage>
        <taxon>Bacteria</taxon>
        <taxon>Bacillati</taxon>
        <taxon>Bacillota</taxon>
        <taxon>Clostridia</taxon>
        <taxon>Peptostreptococcales</taxon>
        <taxon>Natronincolaceae</taxon>
        <taxon>Alkaliphilus</taxon>
    </lineage>
</organism>
<dbReference type="RefSeq" id="WP_151864370.1">
    <property type="nucleotide sequence ID" value="NZ_WBZB01000002.1"/>
</dbReference>
<proteinExistence type="predicted"/>
<name>A0A833HRM4_9FIRM</name>
<accession>A0A833HRM4</accession>
<dbReference type="Gene3D" id="3.40.50.2000">
    <property type="entry name" value="Glycogen Phosphorylase B"/>
    <property type="match status" value="1"/>
</dbReference>
<comment type="caution">
    <text evidence="2">The sequence shown here is derived from an EMBL/GenBank/DDBJ whole genome shotgun (WGS) entry which is preliminary data.</text>
</comment>
<sequence length="363" mass="41567">MKKVFLFGYYGFRNAGDEAILKTIIKQIRRKDIQVSALTYNAKETTEKYNIVGISRNHYRQIIKAIKDSDAVICGGGSILQDVTSSRSLLYYLAIVLLAKKMGKKVMFYGNGFGPINSSLNRRLVKYIIEKVDVITVRDYNSKELLQSLGVKHNITVTADVTFGMDLISEEEINSLLHQEGFEEGKKYVGISVRRWKGQESYKKIIAATADYLDKRGYNIVFIPMQYPEDVEISTEIVNLMETKGKIITKSYSPEEIAGIISRTELMIGMRLHSLIFATIVHVPMVGLEYEEKIHSFLKSIDQRSGGKVEKLDQIHLYTVIEDVLNKRNSLVNHLKEINQQHRKKAERTKEIFMDLIKEDEGR</sequence>
<evidence type="ECO:0000259" key="1">
    <source>
        <dbReference type="Pfam" id="PF04230"/>
    </source>
</evidence>
<dbReference type="GO" id="GO:0016740">
    <property type="term" value="F:transferase activity"/>
    <property type="evidence" value="ECO:0007669"/>
    <property type="project" value="UniProtKB-KW"/>
</dbReference>
<protein>
    <submittedName>
        <fullName evidence="2">Polysaccharide pyruvyl transferase CsaB</fullName>
    </submittedName>
</protein>
<reference evidence="2 3" key="1">
    <citation type="submission" date="2019-10" db="EMBL/GenBank/DDBJ databases">
        <title>Alkaliphilus serpentinus sp. nov. and Alkaliphilus pronyensis sp. nov., two novel anaerobic alkaliphilic species isolated from the serpentinized-hosted hydrothermal field of the Prony Bay (New Caledonia).</title>
        <authorList>
            <person name="Postec A."/>
        </authorList>
    </citation>
    <scope>NUCLEOTIDE SEQUENCE [LARGE SCALE GENOMIC DNA]</scope>
    <source>
        <strain evidence="2 3">LacT</strain>
    </source>
</reference>
<dbReference type="AlphaFoldDB" id="A0A833HRM4"/>
<dbReference type="Proteomes" id="UP000465601">
    <property type="component" value="Unassembled WGS sequence"/>
</dbReference>
<dbReference type="PANTHER" id="PTHR36836:SF1">
    <property type="entry name" value="COLANIC ACID BIOSYNTHESIS PROTEIN WCAK"/>
    <property type="match status" value="1"/>
</dbReference>